<name>A0A7K1Y9U1_9SPHI</name>
<comment type="caution">
    <text evidence="3">The sequence shown here is derived from an EMBL/GenBank/DDBJ whole genome shotgun (WGS) entry which is preliminary data.</text>
</comment>
<protein>
    <recommendedName>
        <fullName evidence="2">SPOR domain-containing protein</fullName>
    </recommendedName>
</protein>
<dbReference type="Pfam" id="PF05036">
    <property type="entry name" value="SPOR"/>
    <property type="match status" value="1"/>
</dbReference>
<evidence type="ECO:0000259" key="2">
    <source>
        <dbReference type="PROSITE" id="PS51724"/>
    </source>
</evidence>
<sequence>MDIGQYITELLNDHDVVGVPGFGSFFKTNSPSYFDPETNTFFPGHQHIGFRDEVENDAVLVDHIVSSRNISENSARYFATNFGGEINRKLNETGVADAGSLGRFTRNDERFQFKPAYFDSDEANFGLQPVEDLVKLVSAAAETKPYSGAAVNLNSPAPAIKQPLVAHEPAVPDLAEAISEDETNEPDEVLSRRSNKWIIILTTLVVIAAAAAVIQYYYPQINSYFNHLDKPKPAPKISPAPKQATESDSLSFADSVMANAKKADLQVEKARDTAEISVKTKTLPNPASRTTVEIIGAALANQKDADSYVKNLRSAGFDARVVKRTKKWILVSLGSFKDRSSAEKELPRFKKIQPGAYLKELKITQ</sequence>
<dbReference type="Proteomes" id="UP000466586">
    <property type="component" value="Unassembled WGS sequence"/>
</dbReference>
<keyword evidence="1" id="KW-0472">Membrane</keyword>
<dbReference type="InterPro" id="IPR040495">
    <property type="entry name" value="HU-CCDC81_bac_1"/>
</dbReference>
<gene>
    <name evidence="3" type="ORF">GS399_10330</name>
</gene>
<dbReference type="EMBL" id="WVHT01000004">
    <property type="protein sequence ID" value="MXV51366.1"/>
    <property type="molecule type" value="Genomic_DNA"/>
</dbReference>
<dbReference type="AlphaFoldDB" id="A0A7K1Y9U1"/>
<dbReference type="RefSeq" id="WP_160844542.1">
    <property type="nucleotide sequence ID" value="NZ_WVHT01000004.1"/>
</dbReference>
<dbReference type="Pfam" id="PF18174">
    <property type="entry name" value="HU-CCDC81_bac_1"/>
    <property type="match status" value="1"/>
</dbReference>
<dbReference type="InterPro" id="IPR007730">
    <property type="entry name" value="SPOR-like_dom"/>
</dbReference>
<dbReference type="PROSITE" id="PS51724">
    <property type="entry name" value="SPOR"/>
    <property type="match status" value="1"/>
</dbReference>
<proteinExistence type="predicted"/>
<feature type="transmembrane region" description="Helical" evidence="1">
    <location>
        <begin position="197"/>
        <end position="218"/>
    </location>
</feature>
<dbReference type="SUPFAM" id="SSF110997">
    <property type="entry name" value="Sporulation related repeat"/>
    <property type="match status" value="1"/>
</dbReference>
<keyword evidence="1" id="KW-0812">Transmembrane</keyword>
<keyword evidence="1" id="KW-1133">Transmembrane helix</keyword>
<organism evidence="3 4">
    <name type="scientific">Hufsiella arboris</name>
    <dbReference type="NCBI Taxonomy" id="2695275"/>
    <lineage>
        <taxon>Bacteria</taxon>
        <taxon>Pseudomonadati</taxon>
        <taxon>Bacteroidota</taxon>
        <taxon>Sphingobacteriia</taxon>
        <taxon>Sphingobacteriales</taxon>
        <taxon>Sphingobacteriaceae</taxon>
        <taxon>Hufsiella</taxon>
    </lineage>
</organism>
<evidence type="ECO:0000313" key="4">
    <source>
        <dbReference type="Proteomes" id="UP000466586"/>
    </source>
</evidence>
<evidence type="ECO:0000256" key="1">
    <source>
        <dbReference type="SAM" id="Phobius"/>
    </source>
</evidence>
<reference evidence="3 4" key="1">
    <citation type="submission" date="2019-11" db="EMBL/GenBank/DDBJ databases">
        <title>Pedobacter sp. HMF7647 Genome sequencing and assembly.</title>
        <authorList>
            <person name="Kang H."/>
            <person name="Kim H."/>
            <person name="Joh K."/>
        </authorList>
    </citation>
    <scope>NUCLEOTIDE SEQUENCE [LARGE SCALE GENOMIC DNA]</scope>
    <source>
        <strain evidence="3 4">HMF7647</strain>
    </source>
</reference>
<keyword evidence="4" id="KW-1185">Reference proteome</keyword>
<evidence type="ECO:0000313" key="3">
    <source>
        <dbReference type="EMBL" id="MXV51366.1"/>
    </source>
</evidence>
<dbReference type="Gene3D" id="3.30.70.1070">
    <property type="entry name" value="Sporulation related repeat"/>
    <property type="match status" value="1"/>
</dbReference>
<accession>A0A7K1Y9U1</accession>
<dbReference type="InterPro" id="IPR036680">
    <property type="entry name" value="SPOR-like_sf"/>
</dbReference>
<dbReference type="GO" id="GO:0042834">
    <property type="term" value="F:peptidoglycan binding"/>
    <property type="evidence" value="ECO:0007669"/>
    <property type="project" value="InterPro"/>
</dbReference>
<feature type="domain" description="SPOR" evidence="2">
    <location>
        <begin position="286"/>
        <end position="365"/>
    </location>
</feature>